<evidence type="ECO:0000256" key="1">
    <source>
        <dbReference type="SAM" id="Phobius"/>
    </source>
</evidence>
<feature type="domain" description="Transposase IS4-like" evidence="2">
    <location>
        <begin position="93"/>
        <end position="326"/>
    </location>
</feature>
<dbReference type="PANTHER" id="PTHR35404:SF8">
    <property type="entry name" value="TRANSPOSASE OF TN10"/>
    <property type="match status" value="1"/>
</dbReference>
<dbReference type="EMBL" id="KP795516">
    <property type="protein sequence ID" value="AKN36937.1"/>
    <property type="molecule type" value="Genomic_DNA"/>
</dbReference>
<dbReference type="InterPro" id="IPR012337">
    <property type="entry name" value="RNaseH-like_sf"/>
</dbReference>
<dbReference type="InterPro" id="IPR002559">
    <property type="entry name" value="Transposase_11"/>
</dbReference>
<keyword evidence="1" id="KW-0472">Membrane</keyword>
<sequence>MHDIQILQQTIQNQCPSIHKKRVNSLILATKSVLDGSDLTLTKLGRQLETNTTVKHAIKRVDRLLGNRQLHREKDLIYKWHANLITGANPCPVILVDWSDVREQLRYMTLRASVALDGRAITIFEQVFEYSQYNSPKSHQAFLDKLQNVLPNSTCPIIVSDAEFRNTWFRQVQEKGWFWLGRVRGEVSIKQPDKPWVSNKTFYPSAVHKPKYLGYCFLAKRSPIPCEAYVYKGLDKGRKAQRHSRTCQKHSATHLYQRSAKEPWLLATNVPRHVLNEVQITNLYAKRMQIEEAFRDLKSTAYGIALRHNRTRCTKRLDILLLIALLAEILMWWNGLIAVHAKWHFDFQANSIKHRRVLSIPRLGREVRNHRRYQINESQYQWGMFEYQRLTHNAGLGKL</sequence>
<dbReference type="PANTHER" id="PTHR35404">
    <property type="entry name" value="TRANSPOSASE OF TN10"/>
    <property type="match status" value="1"/>
</dbReference>
<evidence type="ECO:0000313" key="3">
    <source>
        <dbReference type="EMBL" id="AKN36937.1"/>
    </source>
</evidence>
<keyword evidence="1" id="KW-0812">Transmembrane</keyword>
<feature type="transmembrane region" description="Helical" evidence="1">
    <location>
        <begin position="319"/>
        <end position="339"/>
    </location>
</feature>
<dbReference type="GO" id="GO:0004803">
    <property type="term" value="F:transposase activity"/>
    <property type="evidence" value="ECO:0007669"/>
    <property type="project" value="InterPro"/>
</dbReference>
<dbReference type="Pfam" id="PF01609">
    <property type="entry name" value="DDE_Tnp_1"/>
    <property type="match status" value="1"/>
</dbReference>
<name>A0A0H3ZR63_9VIBR</name>
<organism evidence="3">
    <name type="scientific">Vibrio genomosp. F6</name>
    <dbReference type="NCBI Taxonomy" id="723172"/>
    <lineage>
        <taxon>Bacteria</taxon>
        <taxon>Pseudomonadati</taxon>
        <taxon>Pseudomonadota</taxon>
        <taxon>Gammaproteobacteria</taxon>
        <taxon>Vibrionales</taxon>
        <taxon>Vibrionaceae</taxon>
        <taxon>Vibrio</taxon>
    </lineage>
</organism>
<dbReference type="GO" id="GO:0006313">
    <property type="term" value="P:DNA transposition"/>
    <property type="evidence" value="ECO:0007669"/>
    <property type="project" value="InterPro"/>
</dbReference>
<keyword evidence="1" id="KW-1133">Transmembrane helix</keyword>
<accession>A0A0H3ZR63</accession>
<dbReference type="GO" id="GO:0003677">
    <property type="term" value="F:DNA binding"/>
    <property type="evidence" value="ECO:0007669"/>
    <property type="project" value="InterPro"/>
</dbReference>
<protein>
    <submittedName>
        <fullName evidence="3">Mobile element protein</fullName>
    </submittedName>
</protein>
<dbReference type="SUPFAM" id="SSF53098">
    <property type="entry name" value="Ribonuclease H-like"/>
    <property type="match status" value="1"/>
</dbReference>
<reference evidence="3" key="1">
    <citation type="journal article" date="2015" name="MBio">
        <title>Eco-Evolutionary Dynamics of Episomes among Ecologically Cohesive Bacterial Populations.</title>
        <authorList>
            <person name="Xue H."/>
            <person name="Cordero O.X."/>
            <person name="Camas F.M."/>
            <person name="Trimble W."/>
            <person name="Meyer F."/>
            <person name="Guglielmini J."/>
            <person name="Rocha E.P."/>
            <person name="Polz M.F."/>
        </authorList>
    </citation>
    <scope>NUCLEOTIDE SEQUENCE</scope>
    <source>
        <strain evidence="3">FF_110</strain>
    </source>
</reference>
<dbReference type="NCBIfam" id="NF033591">
    <property type="entry name" value="transpos_IS4_2"/>
    <property type="match status" value="1"/>
</dbReference>
<dbReference type="InterPro" id="IPR047658">
    <property type="entry name" value="IS4-like_transpos"/>
</dbReference>
<evidence type="ECO:0000259" key="2">
    <source>
        <dbReference type="Pfam" id="PF01609"/>
    </source>
</evidence>
<dbReference type="AlphaFoldDB" id="A0A0H3ZR63"/>
<proteinExistence type="predicted"/>